<comment type="caution">
    <text evidence="2">The sequence shown here is derived from an EMBL/GenBank/DDBJ whole genome shotgun (WGS) entry which is preliminary data.</text>
</comment>
<proteinExistence type="predicted"/>
<dbReference type="EMBL" id="JASCZI010000540">
    <property type="protein sequence ID" value="MED6112322.1"/>
    <property type="molecule type" value="Genomic_DNA"/>
</dbReference>
<keyword evidence="3" id="KW-1185">Reference proteome</keyword>
<dbReference type="InterPro" id="IPR037546">
    <property type="entry name" value="SAC51-like"/>
</dbReference>
<accession>A0ABU6QK22</accession>
<dbReference type="Proteomes" id="UP001341840">
    <property type="component" value="Unassembled WGS sequence"/>
</dbReference>
<dbReference type="PANTHER" id="PTHR36066:SF2">
    <property type="entry name" value="TRANSCRIPTION FACTOR BHLH145"/>
    <property type="match status" value="1"/>
</dbReference>
<name>A0ABU6QK22_9FABA</name>
<evidence type="ECO:0000256" key="1">
    <source>
        <dbReference type="SAM" id="MobiDB-lite"/>
    </source>
</evidence>
<evidence type="ECO:0000313" key="2">
    <source>
        <dbReference type="EMBL" id="MED6112322.1"/>
    </source>
</evidence>
<feature type="compositionally biased region" description="Polar residues" evidence="1">
    <location>
        <begin position="235"/>
        <end position="247"/>
    </location>
</feature>
<feature type="compositionally biased region" description="Basic and acidic residues" evidence="1">
    <location>
        <begin position="248"/>
        <end position="257"/>
    </location>
</feature>
<sequence>MGEDCGTWMPQLHFDLQSPNLNSQSPNLNSFGAPLDAGKPNGISAAANSGINDIVTRNETMPAYVSSALPHLQLGHSNAPPHGWFYCLPRFRQGFTSNPVPNLNTKEKLHSGCVKTFRDETKPDGESGLRQKQFLVIDQSGDKTTLIYSSQLGSPVERLASWDSKLHGSNNLNNVNEPSLRRDLNHVVLPTLDDKVDDENLGTDAESEMHEDTEEINALLYSDSEGYSTEDDEVTSTGHSPSTMTSHHNQEPIRDTAEEVASSAGKTKKRKLFDKAHDDEELVMDTASSLNLNIPFNTGDDTESRFSCGSNSQGLNNEIGSLLGNKKMRKEKIQDVLSILQCIIPSGKDKELVELLEEAIGSLKSLKMKAKALGLDAF</sequence>
<dbReference type="PANTHER" id="PTHR36066">
    <property type="entry name" value="TRANSCRIPTION FACTOR BHLH145"/>
    <property type="match status" value="1"/>
</dbReference>
<reference evidence="2 3" key="1">
    <citation type="journal article" date="2023" name="Plants (Basel)">
        <title>Bridging the Gap: Combining Genomics and Transcriptomics Approaches to Understand Stylosanthes scabra, an Orphan Legume from the Brazilian Caatinga.</title>
        <authorList>
            <person name="Ferreira-Neto J.R.C."/>
            <person name="da Silva M.D."/>
            <person name="Binneck E."/>
            <person name="de Melo N.F."/>
            <person name="da Silva R.H."/>
            <person name="de Melo A.L.T.M."/>
            <person name="Pandolfi V."/>
            <person name="Bustamante F.O."/>
            <person name="Brasileiro-Vidal A.C."/>
            <person name="Benko-Iseppon A.M."/>
        </authorList>
    </citation>
    <scope>NUCLEOTIDE SEQUENCE [LARGE SCALE GENOMIC DNA]</scope>
    <source>
        <tissue evidence="2">Leaves</tissue>
    </source>
</reference>
<gene>
    <name evidence="2" type="ORF">PIB30_060677</name>
</gene>
<feature type="region of interest" description="Disordered" evidence="1">
    <location>
        <begin position="227"/>
        <end position="269"/>
    </location>
</feature>
<evidence type="ECO:0000313" key="3">
    <source>
        <dbReference type="Proteomes" id="UP001341840"/>
    </source>
</evidence>
<organism evidence="2 3">
    <name type="scientific">Stylosanthes scabra</name>
    <dbReference type="NCBI Taxonomy" id="79078"/>
    <lineage>
        <taxon>Eukaryota</taxon>
        <taxon>Viridiplantae</taxon>
        <taxon>Streptophyta</taxon>
        <taxon>Embryophyta</taxon>
        <taxon>Tracheophyta</taxon>
        <taxon>Spermatophyta</taxon>
        <taxon>Magnoliopsida</taxon>
        <taxon>eudicotyledons</taxon>
        <taxon>Gunneridae</taxon>
        <taxon>Pentapetalae</taxon>
        <taxon>rosids</taxon>
        <taxon>fabids</taxon>
        <taxon>Fabales</taxon>
        <taxon>Fabaceae</taxon>
        <taxon>Papilionoideae</taxon>
        <taxon>50 kb inversion clade</taxon>
        <taxon>dalbergioids sensu lato</taxon>
        <taxon>Dalbergieae</taxon>
        <taxon>Pterocarpus clade</taxon>
        <taxon>Stylosanthes</taxon>
    </lineage>
</organism>
<protein>
    <submittedName>
        <fullName evidence="2">Uncharacterized protein</fullName>
    </submittedName>
</protein>